<organism evidence="12 13">
    <name type="scientific">Candidatus Kaiserbacteria bacterium RIFCSPLOWO2_12_FULL_45_26</name>
    <dbReference type="NCBI Taxonomy" id="1798525"/>
    <lineage>
        <taxon>Bacteria</taxon>
        <taxon>Candidatus Kaiseribacteriota</taxon>
    </lineage>
</organism>
<evidence type="ECO:0000259" key="11">
    <source>
        <dbReference type="Pfam" id="PF03946"/>
    </source>
</evidence>
<dbReference type="GO" id="GO:0003735">
    <property type="term" value="F:structural constituent of ribosome"/>
    <property type="evidence" value="ECO:0007669"/>
    <property type="project" value="InterPro"/>
</dbReference>
<dbReference type="Proteomes" id="UP000177325">
    <property type="component" value="Unassembled WGS sequence"/>
</dbReference>
<evidence type="ECO:0000256" key="3">
    <source>
        <dbReference type="ARBA" id="ARBA00022730"/>
    </source>
</evidence>
<dbReference type="Gene3D" id="1.10.10.250">
    <property type="entry name" value="Ribosomal protein L11, C-terminal domain"/>
    <property type="match status" value="1"/>
</dbReference>
<dbReference type="NCBIfam" id="TIGR01632">
    <property type="entry name" value="L11_bact"/>
    <property type="match status" value="1"/>
</dbReference>
<dbReference type="CDD" id="cd00349">
    <property type="entry name" value="Ribosomal_L11"/>
    <property type="match status" value="1"/>
</dbReference>
<protein>
    <recommendedName>
        <fullName evidence="7">Large ribosomal subunit protein uL11</fullName>
    </recommendedName>
</protein>
<dbReference type="GO" id="GO:0070180">
    <property type="term" value="F:large ribosomal subunit rRNA binding"/>
    <property type="evidence" value="ECO:0007669"/>
    <property type="project" value="UniProtKB-UniRule"/>
</dbReference>
<evidence type="ECO:0000256" key="8">
    <source>
        <dbReference type="RuleBase" id="RU003978"/>
    </source>
</evidence>
<dbReference type="InterPro" id="IPR006519">
    <property type="entry name" value="Ribosomal_uL11_bac-typ"/>
</dbReference>
<accession>A0A1F6FF87</accession>
<dbReference type="Pfam" id="PF00298">
    <property type="entry name" value="Ribosomal_L11"/>
    <property type="match status" value="1"/>
</dbReference>
<dbReference type="SUPFAM" id="SSF54747">
    <property type="entry name" value="Ribosomal L11/L12e N-terminal domain"/>
    <property type="match status" value="1"/>
</dbReference>
<dbReference type="InterPro" id="IPR020785">
    <property type="entry name" value="Ribosomal_uL11_CS"/>
</dbReference>
<proteinExistence type="inferred from homology"/>
<comment type="function">
    <text evidence="7 9">Forms part of the ribosomal stalk which helps the ribosome interact with GTP-bound translation factors.</text>
</comment>
<dbReference type="GO" id="GO:0006412">
    <property type="term" value="P:translation"/>
    <property type="evidence" value="ECO:0007669"/>
    <property type="project" value="UniProtKB-UniRule"/>
</dbReference>
<dbReference type="Gene3D" id="3.30.1550.10">
    <property type="entry name" value="Ribosomal protein L11/L12, N-terminal domain"/>
    <property type="match status" value="1"/>
</dbReference>
<evidence type="ECO:0000256" key="2">
    <source>
        <dbReference type="ARBA" id="ARBA00022481"/>
    </source>
</evidence>
<dbReference type="AlphaFoldDB" id="A0A1F6FF87"/>
<comment type="similarity">
    <text evidence="1 7 8">Belongs to the universal ribosomal protein uL11 family.</text>
</comment>
<name>A0A1F6FF87_9BACT</name>
<evidence type="ECO:0000256" key="9">
    <source>
        <dbReference type="RuleBase" id="RU003979"/>
    </source>
</evidence>
<comment type="subunit">
    <text evidence="7">Part of the ribosomal stalk of the 50S ribosomal subunit. Interacts with L10 and the large rRNA to form the base of the stalk. L10 forms an elongated spine to which L12 dimers bind in a sequential fashion forming a multimeric L10(L12)X complex.</text>
</comment>
<dbReference type="EMBL" id="MFMM01000001">
    <property type="protein sequence ID" value="OGG84525.1"/>
    <property type="molecule type" value="Genomic_DNA"/>
</dbReference>
<dbReference type="SUPFAM" id="SSF46906">
    <property type="entry name" value="Ribosomal protein L11, C-terminal domain"/>
    <property type="match status" value="1"/>
</dbReference>
<keyword evidence="3 7" id="KW-0699">rRNA-binding</keyword>
<dbReference type="InterPro" id="IPR036769">
    <property type="entry name" value="Ribosomal_uL11_C_sf"/>
</dbReference>
<dbReference type="PROSITE" id="PS00359">
    <property type="entry name" value="RIBOSOMAL_L11"/>
    <property type="match status" value="1"/>
</dbReference>
<dbReference type="STRING" id="1798525.A3G90_00310"/>
<dbReference type="InterPro" id="IPR000911">
    <property type="entry name" value="Ribosomal_uL11"/>
</dbReference>
<dbReference type="InterPro" id="IPR020783">
    <property type="entry name" value="Ribosomal_uL11_C"/>
</dbReference>
<comment type="PTM">
    <text evidence="7 9">One or more lysine residues are methylated.</text>
</comment>
<keyword evidence="4 7" id="KW-0694">RNA-binding</keyword>
<dbReference type="GO" id="GO:0022625">
    <property type="term" value="C:cytosolic large ribosomal subunit"/>
    <property type="evidence" value="ECO:0007669"/>
    <property type="project" value="TreeGrafter"/>
</dbReference>
<dbReference type="FunFam" id="1.10.10.250:FF:000001">
    <property type="entry name" value="50S ribosomal protein L11"/>
    <property type="match status" value="1"/>
</dbReference>
<dbReference type="HAMAP" id="MF_00736">
    <property type="entry name" value="Ribosomal_uL11"/>
    <property type="match status" value="1"/>
</dbReference>
<feature type="domain" description="Large ribosomal subunit protein uL11 C-terminal" evidence="10">
    <location>
        <begin position="71"/>
        <end position="139"/>
    </location>
</feature>
<keyword evidence="2 7" id="KW-0488">Methylation</keyword>
<dbReference type="InterPro" id="IPR020784">
    <property type="entry name" value="Ribosomal_uL11_N"/>
</dbReference>
<dbReference type="Pfam" id="PF03946">
    <property type="entry name" value="Ribosomal_L11_N"/>
    <property type="match status" value="1"/>
</dbReference>
<sequence length="142" mass="15112">MAKKLVKKIKVQAVGGKATPAPPLGPVLGQAGINIGEFVNQFNEQTRDRMGQVVPVELSVFDDRTFTFITKVSPMSRLILKAIGKDKGSSKNAVVKVGKLTQAQVRSIAEEKMADLNAASIEAAMKTVAGTARSMGIDVDDK</sequence>
<dbReference type="InterPro" id="IPR036796">
    <property type="entry name" value="Ribosomal_uL11_N_sf"/>
</dbReference>
<dbReference type="PANTHER" id="PTHR11661">
    <property type="entry name" value="60S RIBOSOMAL PROTEIN L12"/>
    <property type="match status" value="1"/>
</dbReference>
<keyword evidence="5 7" id="KW-0689">Ribosomal protein</keyword>
<evidence type="ECO:0000256" key="7">
    <source>
        <dbReference type="HAMAP-Rule" id="MF_00736"/>
    </source>
</evidence>
<reference evidence="12 13" key="1">
    <citation type="journal article" date="2016" name="Nat. Commun.">
        <title>Thousands of microbial genomes shed light on interconnected biogeochemical processes in an aquifer system.</title>
        <authorList>
            <person name="Anantharaman K."/>
            <person name="Brown C.T."/>
            <person name="Hug L.A."/>
            <person name="Sharon I."/>
            <person name="Castelle C.J."/>
            <person name="Probst A.J."/>
            <person name="Thomas B.C."/>
            <person name="Singh A."/>
            <person name="Wilkins M.J."/>
            <person name="Karaoz U."/>
            <person name="Brodie E.L."/>
            <person name="Williams K.H."/>
            <person name="Hubbard S.S."/>
            <person name="Banfield J.F."/>
        </authorList>
    </citation>
    <scope>NUCLEOTIDE SEQUENCE [LARGE SCALE GENOMIC DNA]</scope>
</reference>
<evidence type="ECO:0000256" key="6">
    <source>
        <dbReference type="ARBA" id="ARBA00023274"/>
    </source>
</evidence>
<dbReference type="PANTHER" id="PTHR11661:SF1">
    <property type="entry name" value="LARGE RIBOSOMAL SUBUNIT PROTEIN UL11M"/>
    <property type="match status" value="1"/>
</dbReference>
<evidence type="ECO:0000313" key="12">
    <source>
        <dbReference type="EMBL" id="OGG84525.1"/>
    </source>
</evidence>
<comment type="caution">
    <text evidence="12">The sequence shown here is derived from an EMBL/GenBank/DDBJ whole genome shotgun (WGS) entry which is preliminary data.</text>
</comment>
<evidence type="ECO:0000256" key="4">
    <source>
        <dbReference type="ARBA" id="ARBA00022884"/>
    </source>
</evidence>
<evidence type="ECO:0000313" key="13">
    <source>
        <dbReference type="Proteomes" id="UP000177325"/>
    </source>
</evidence>
<evidence type="ECO:0000256" key="5">
    <source>
        <dbReference type="ARBA" id="ARBA00022980"/>
    </source>
</evidence>
<evidence type="ECO:0000259" key="10">
    <source>
        <dbReference type="Pfam" id="PF00298"/>
    </source>
</evidence>
<feature type="domain" description="Large ribosomal subunit protein uL11 N-terminal" evidence="11">
    <location>
        <begin position="9"/>
        <end position="66"/>
    </location>
</feature>
<gene>
    <name evidence="7" type="primary">rplK</name>
    <name evidence="12" type="ORF">A3G90_00310</name>
</gene>
<keyword evidence="6 7" id="KW-0687">Ribonucleoprotein</keyword>
<dbReference type="SMART" id="SM00649">
    <property type="entry name" value="RL11"/>
    <property type="match status" value="1"/>
</dbReference>
<evidence type="ECO:0000256" key="1">
    <source>
        <dbReference type="ARBA" id="ARBA00010537"/>
    </source>
</evidence>